<dbReference type="InterPro" id="IPR036249">
    <property type="entry name" value="Thioredoxin-like_sf"/>
</dbReference>
<dbReference type="EMBL" id="AP024443">
    <property type="protein sequence ID" value="BCS19165.1"/>
    <property type="molecule type" value="Genomic_DNA"/>
</dbReference>
<dbReference type="InterPro" id="IPR050802">
    <property type="entry name" value="EF-GSTs"/>
</dbReference>
<dbReference type="GO" id="GO:0005737">
    <property type="term" value="C:cytoplasm"/>
    <property type="evidence" value="ECO:0007669"/>
    <property type="project" value="TreeGrafter"/>
</dbReference>
<evidence type="ECO:0000313" key="5">
    <source>
        <dbReference type="EMBL" id="BCS19165.1"/>
    </source>
</evidence>
<evidence type="ECO:0000256" key="2">
    <source>
        <dbReference type="RuleBase" id="RU003494"/>
    </source>
</evidence>
<dbReference type="GO" id="GO:0005634">
    <property type="term" value="C:nucleus"/>
    <property type="evidence" value="ECO:0007669"/>
    <property type="project" value="TreeGrafter"/>
</dbReference>
<feature type="domain" description="GST N-terminal" evidence="3">
    <location>
        <begin position="2"/>
        <end position="83"/>
    </location>
</feature>
<dbReference type="SUPFAM" id="SSF52833">
    <property type="entry name" value="Thioredoxin-like"/>
    <property type="match status" value="1"/>
</dbReference>
<dbReference type="PANTHER" id="PTHR43986">
    <property type="entry name" value="ELONGATION FACTOR 1-GAMMA"/>
    <property type="match status" value="1"/>
</dbReference>
<feature type="domain" description="GST C-terminal" evidence="4">
    <location>
        <begin position="88"/>
        <end position="216"/>
    </location>
</feature>
<dbReference type="PROSITE" id="PS50404">
    <property type="entry name" value="GST_NTER"/>
    <property type="match status" value="1"/>
</dbReference>
<comment type="similarity">
    <text evidence="1 2">Belongs to the GST superfamily.</text>
</comment>
<dbReference type="InterPro" id="IPR040079">
    <property type="entry name" value="Glutathione_S-Trfase"/>
</dbReference>
<gene>
    <name evidence="5" type="ORF">APUU_11993A</name>
</gene>
<reference evidence="5" key="1">
    <citation type="submission" date="2021-01" db="EMBL/GenBank/DDBJ databases">
        <authorList>
            <consortium name="Aspergillus puulaauensis MK2 genome sequencing consortium"/>
            <person name="Kazuki M."/>
            <person name="Futagami T."/>
        </authorList>
    </citation>
    <scope>NUCLEOTIDE SEQUENCE</scope>
    <source>
        <strain evidence="5">MK2</strain>
    </source>
</reference>
<accession>A0A7R8AJ03</accession>
<dbReference type="PROSITE" id="PS50405">
    <property type="entry name" value="GST_CTER"/>
    <property type="match status" value="1"/>
</dbReference>
<dbReference type="Gene3D" id="1.20.1050.10">
    <property type="match status" value="1"/>
</dbReference>
<dbReference type="InterPro" id="IPR004045">
    <property type="entry name" value="Glutathione_S-Trfase_N"/>
</dbReference>
<dbReference type="GeneID" id="64969170"/>
<dbReference type="Proteomes" id="UP000654913">
    <property type="component" value="Chromosome 1"/>
</dbReference>
<dbReference type="SFLD" id="SFLDS00019">
    <property type="entry name" value="Glutathione_Transferase_(cytos"/>
    <property type="match status" value="1"/>
</dbReference>
<reference evidence="5" key="2">
    <citation type="submission" date="2021-02" db="EMBL/GenBank/DDBJ databases">
        <title>Aspergillus puulaauensis MK2 genome sequence.</title>
        <authorList>
            <person name="Futagami T."/>
            <person name="Mori K."/>
            <person name="Kadooka C."/>
            <person name="Tanaka T."/>
        </authorList>
    </citation>
    <scope>NUCLEOTIDE SEQUENCE</scope>
    <source>
        <strain evidence="5">MK2</strain>
    </source>
</reference>
<dbReference type="FunFam" id="3.40.30.10:FF:000142">
    <property type="entry name" value="Elongation factor 1 gamma"/>
    <property type="match status" value="1"/>
</dbReference>
<dbReference type="CDD" id="cd03044">
    <property type="entry name" value="GST_N_EF1Bgamma"/>
    <property type="match status" value="1"/>
</dbReference>
<evidence type="ECO:0000313" key="6">
    <source>
        <dbReference type="Proteomes" id="UP000654913"/>
    </source>
</evidence>
<evidence type="ECO:0008006" key="7">
    <source>
        <dbReference type="Google" id="ProtNLM"/>
    </source>
</evidence>
<dbReference type="KEGG" id="apuu:APUU_11993A"/>
<dbReference type="Gene3D" id="3.40.30.10">
    <property type="entry name" value="Glutaredoxin"/>
    <property type="match status" value="1"/>
</dbReference>
<keyword evidence="6" id="KW-1185">Reference proteome</keyword>
<sequence>MSFGTLYTHNPTPRSTTIRALAKLNGLDLEIIYAEKTGKDAYEQLCKHNSLGQVPTFVRADGYVLSECIPLTLYFASLDESTALLGNDKSDSLEILQWMSFANSDLFPAIGGVFLPRIGQRQIIRQDDEDSLRAMLRRCRHLDQYLKGRRCLVGESVTVADFFTASILMGAYAAFRKRMYEMFPELSAWYEDVCSVGWYKEVAGEVPDLNLAMPDLEESNEGGAVEKVHNHTRDVKRLEL</sequence>
<name>A0A7R8AJ03_9EURO</name>
<dbReference type="PANTHER" id="PTHR43986:SF1">
    <property type="entry name" value="ELONGATION FACTOR 1-GAMMA"/>
    <property type="match status" value="1"/>
</dbReference>
<evidence type="ECO:0000259" key="3">
    <source>
        <dbReference type="PROSITE" id="PS50404"/>
    </source>
</evidence>
<dbReference type="OrthoDB" id="249703at2759"/>
<dbReference type="AlphaFoldDB" id="A0A7R8AJ03"/>
<dbReference type="Pfam" id="PF00043">
    <property type="entry name" value="GST_C"/>
    <property type="match status" value="1"/>
</dbReference>
<dbReference type="InterPro" id="IPR010987">
    <property type="entry name" value="Glutathione-S-Trfase_C-like"/>
</dbReference>
<evidence type="ECO:0000259" key="4">
    <source>
        <dbReference type="PROSITE" id="PS50405"/>
    </source>
</evidence>
<dbReference type="SUPFAM" id="SSF47616">
    <property type="entry name" value="GST C-terminal domain-like"/>
    <property type="match status" value="1"/>
</dbReference>
<dbReference type="SFLD" id="SFLDG00358">
    <property type="entry name" value="Main_(cytGST)"/>
    <property type="match status" value="1"/>
</dbReference>
<organism evidence="5 6">
    <name type="scientific">Aspergillus puulaauensis</name>
    <dbReference type="NCBI Taxonomy" id="1220207"/>
    <lineage>
        <taxon>Eukaryota</taxon>
        <taxon>Fungi</taxon>
        <taxon>Dikarya</taxon>
        <taxon>Ascomycota</taxon>
        <taxon>Pezizomycotina</taxon>
        <taxon>Eurotiomycetes</taxon>
        <taxon>Eurotiomycetidae</taxon>
        <taxon>Eurotiales</taxon>
        <taxon>Aspergillaceae</taxon>
        <taxon>Aspergillus</taxon>
    </lineage>
</organism>
<proteinExistence type="inferred from homology"/>
<dbReference type="RefSeq" id="XP_041551359.1">
    <property type="nucleotide sequence ID" value="XM_041698144.1"/>
</dbReference>
<dbReference type="InterPro" id="IPR004046">
    <property type="entry name" value="GST_C"/>
</dbReference>
<evidence type="ECO:0000256" key="1">
    <source>
        <dbReference type="ARBA" id="ARBA00007409"/>
    </source>
</evidence>
<dbReference type="Pfam" id="PF02798">
    <property type="entry name" value="GST_N"/>
    <property type="match status" value="1"/>
</dbReference>
<protein>
    <recommendedName>
        <fullName evidence="7">Glutathione S-transferase</fullName>
    </recommendedName>
</protein>
<dbReference type="InterPro" id="IPR036282">
    <property type="entry name" value="Glutathione-S-Trfase_C_sf"/>
</dbReference>